<reference evidence="2" key="1">
    <citation type="submission" date="2022-10" db="EMBL/GenBank/DDBJ databases">
        <authorList>
            <person name="Chen Y."/>
            <person name="Dougan E. K."/>
            <person name="Chan C."/>
            <person name="Rhodes N."/>
            <person name="Thang M."/>
        </authorList>
    </citation>
    <scope>NUCLEOTIDE SEQUENCE</scope>
</reference>
<dbReference type="Proteomes" id="UP001152797">
    <property type="component" value="Unassembled WGS sequence"/>
</dbReference>
<sequence>MNWRTPLGSAQPAAACCHGKMSILGGPLLEETEVEELLRKYPRFKGAIPPEARLWTEAELETFLASNGQRKPTDLGEEKKAPVNCGLLTKARLKLAEFKVEEATAEYISYCRHRQQRANFCNLPGIASCSPVQRVRQVPSGLTQPCTLVPKRGHEPVWRHWNISFWKEACGLEYCNCRSRWPAFEQDSGFDALCIEAGLVEYLDYMLVVEIQDSACMEDQALAFPRLQVGDFCPFISSCSRFFKDHWRSWTPPGVDDLTLRWCEIYGSIFEQDPVHQLAQFYRLHFGVIGSVSRLHRSNHQAHEWLLQMEGQRMVFLFPPEETENIYELMGGYDEARSDGSFGYATHISEVNVFFPSQKRHPLFAKCQAFVSLLGEGKSLVIPSGWWWTAISTQPSVTLHHSYWSFENRLGFVDALWAPFESQQTSVDARNVMRPAFAELRESILQDDGKRELDDYVVIEGGR</sequence>
<accession>A0A9P1DSU7</accession>
<evidence type="ECO:0000313" key="3">
    <source>
        <dbReference type="EMBL" id="CAL1169070.1"/>
    </source>
</evidence>
<dbReference type="Gene3D" id="2.60.120.650">
    <property type="entry name" value="Cupin"/>
    <property type="match status" value="1"/>
</dbReference>
<reference evidence="3" key="2">
    <citation type="submission" date="2024-04" db="EMBL/GenBank/DDBJ databases">
        <authorList>
            <person name="Chen Y."/>
            <person name="Shah S."/>
            <person name="Dougan E. K."/>
            <person name="Thang M."/>
            <person name="Chan C."/>
        </authorList>
    </citation>
    <scope>NUCLEOTIDE SEQUENCE [LARGE SCALE GENOMIC DNA]</scope>
</reference>
<dbReference type="EMBL" id="CAMXCT020006545">
    <property type="protein sequence ID" value="CAL1169070.1"/>
    <property type="molecule type" value="Genomic_DNA"/>
</dbReference>
<feature type="domain" description="JmjC" evidence="1">
    <location>
        <begin position="225"/>
        <end position="420"/>
    </location>
</feature>
<evidence type="ECO:0000259" key="1">
    <source>
        <dbReference type="PROSITE" id="PS51184"/>
    </source>
</evidence>
<gene>
    <name evidence="2" type="ORF">C1SCF055_LOCUS40510</name>
</gene>
<dbReference type="AlphaFoldDB" id="A0A9P1DSU7"/>
<keyword evidence="5" id="KW-1185">Reference proteome</keyword>
<dbReference type="EMBL" id="CAMXCT030006545">
    <property type="protein sequence ID" value="CAL4803007.1"/>
    <property type="molecule type" value="Genomic_DNA"/>
</dbReference>
<evidence type="ECO:0000313" key="4">
    <source>
        <dbReference type="EMBL" id="CAL4803007.1"/>
    </source>
</evidence>
<dbReference type="PROSITE" id="PS51184">
    <property type="entry name" value="JMJC"/>
    <property type="match status" value="1"/>
</dbReference>
<proteinExistence type="predicted"/>
<evidence type="ECO:0000313" key="2">
    <source>
        <dbReference type="EMBL" id="CAI4015695.1"/>
    </source>
</evidence>
<dbReference type="SUPFAM" id="SSF51197">
    <property type="entry name" value="Clavaminate synthase-like"/>
    <property type="match status" value="1"/>
</dbReference>
<organism evidence="2">
    <name type="scientific">Cladocopium goreaui</name>
    <dbReference type="NCBI Taxonomy" id="2562237"/>
    <lineage>
        <taxon>Eukaryota</taxon>
        <taxon>Sar</taxon>
        <taxon>Alveolata</taxon>
        <taxon>Dinophyceae</taxon>
        <taxon>Suessiales</taxon>
        <taxon>Symbiodiniaceae</taxon>
        <taxon>Cladocopium</taxon>
    </lineage>
</organism>
<dbReference type="InterPro" id="IPR003347">
    <property type="entry name" value="JmjC_dom"/>
</dbReference>
<dbReference type="OrthoDB" id="10308163at2759"/>
<dbReference type="PANTHER" id="PTHR12461">
    <property type="entry name" value="HYPOXIA-INDUCIBLE FACTOR 1 ALPHA INHIBITOR-RELATED"/>
    <property type="match status" value="1"/>
</dbReference>
<comment type="caution">
    <text evidence="2">The sequence shown here is derived from an EMBL/GenBank/DDBJ whole genome shotgun (WGS) entry which is preliminary data.</text>
</comment>
<protein>
    <submittedName>
        <fullName evidence="4">JmjC domain-containing protein</fullName>
    </submittedName>
</protein>
<dbReference type="PANTHER" id="PTHR12461:SF105">
    <property type="entry name" value="HYPOXIA-INDUCIBLE FACTOR 1-ALPHA INHIBITOR"/>
    <property type="match status" value="1"/>
</dbReference>
<dbReference type="Pfam" id="PF13621">
    <property type="entry name" value="Cupin_8"/>
    <property type="match status" value="1"/>
</dbReference>
<dbReference type="InterPro" id="IPR041667">
    <property type="entry name" value="Cupin_8"/>
</dbReference>
<evidence type="ECO:0000313" key="5">
    <source>
        <dbReference type="Proteomes" id="UP001152797"/>
    </source>
</evidence>
<dbReference type="EMBL" id="CAMXCT010006545">
    <property type="protein sequence ID" value="CAI4015695.1"/>
    <property type="molecule type" value="Genomic_DNA"/>
</dbReference>
<name>A0A9P1DSU7_9DINO</name>